<feature type="transmembrane region" description="Helical" evidence="3">
    <location>
        <begin position="123"/>
        <end position="146"/>
    </location>
</feature>
<dbReference type="Proteomes" id="UP000191987">
    <property type="component" value="Unassembled WGS sequence"/>
</dbReference>
<comment type="caution">
    <text evidence="2">Lacks conserved residue(s) required for the propagation of feature annotation.</text>
</comment>
<dbReference type="InterPro" id="IPR002641">
    <property type="entry name" value="PNPLA_dom"/>
</dbReference>
<name>A0A1S7RIV8_9HYPH</name>
<proteinExistence type="predicted"/>
<keyword evidence="1 2" id="KW-0443">Lipid metabolism</keyword>
<keyword evidence="3" id="KW-0812">Transmembrane</keyword>
<feature type="domain" description="PNPLA" evidence="4">
    <location>
        <begin position="23"/>
        <end position="367"/>
    </location>
</feature>
<feature type="short sequence motif" description="GXSXG" evidence="2">
    <location>
        <begin position="53"/>
        <end position="57"/>
    </location>
</feature>
<feature type="short sequence motif" description="DGA/G" evidence="2">
    <location>
        <begin position="354"/>
        <end position="356"/>
    </location>
</feature>
<organism evidence="5 6">
    <name type="scientific">Agrobacterium deltaense Zutra 3/1</name>
    <dbReference type="NCBI Taxonomy" id="1183427"/>
    <lineage>
        <taxon>Bacteria</taxon>
        <taxon>Pseudomonadati</taxon>
        <taxon>Pseudomonadota</taxon>
        <taxon>Alphaproteobacteria</taxon>
        <taxon>Hyphomicrobiales</taxon>
        <taxon>Rhizobiaceae</taxon>
        <taxon>Rhizobium/Agrobacterium group</taxon>
        <taxon>Agrobacterium</taxon>
    </lineage>
</organism>
<evidence type="ECO:0000256" key="3">
    <source>
        <dbReference type="SAM" id="Phobius"/>
    </source>
</evidence>
<accession>A0A1S7RIV8</accession>
<dbReference type="EMBL" id="FBWG01000036">
    <property type="protein sequence ID" value="CUX53146.1"/>
    <property type="molecule type" value="Genomic_DNA"/>
</dbReference>
<feature type="active site" description="Nucleophile" evidence="2">
    <location>
        <position position="55"/>
    </location>
</feature>
<evidence type="ECO:0000313" key="5">
    <source>
        <dbReference type="EMBL" id="CUX53146.1"/>
    </source>
</evidence>
<dbReference type="InterPro" id="IPR016035">
    <property type="entry name" value="Acyl_Trfase/lysoPLipase"/>
</dbReference>
<keyword evidence="2" id="KW-0378">Hydrolase</keyword>
<dbReference type="GO" id="GO:0016042">
    <property type="term" value="P:lipid catabolic process"/>
    <property type="evidence" value="ECO:0007669"/>
    <property type="project" value="UniProtKB-UniRule"/>
</dbReference>
<dbReference type="AlphaFoldDB" id="A0A1S7RIV8"/>
<evidence type="ECO:0000313" key="6">
    <source>
        <dbReference type="Proteomes" id="UP000191987"/>
    </source>
</evidence>
<protein>
    <submittedName>
        <fullName evidence="5">Patatin</fullName>
    </submittedName>
</protein>
<feature type="transmembrane region" description="Helical" evidence="3">
    <location>
        <begin position="152"/>
        <end position="176"/>
    </location>
</feature>
<keyword evidence="2" id="KW-0442">Lipid degradation</keyword>
<evidence type="ECO:0000256" key="1">
    <source>
        <dbReference type="ARBA" id="ARBA00023098"/>
    </source>
</evidence>
<evidence type="ECO:0000259" key="4">
    <source>
        <dbReference type="PROSITE" id="PS51635"/>
    </source>
</evidence>
<feature type="active site" description="Proton acceptor" evidence="2">
    <location>
        <position position="354"/>
    </location>
</feature>
<gene>
    <name evidence="5" type="ORF">AGR7C_Lc180001</name>
</gene>
<keyword evidence="3" id="KW-0472">Membrane</keyword>
<keyword evidence="3" id="KW-1133">Transmembrane helix</keyword>
<dbReference type="Gene3D" id="3.40.1090.10">
    <property type="entry name" value="Cytosolic phospholipase A2 catalytic domain"/>
    <property type="match status" value="2"/>
</dbReference>
<dbReference type="RefSeq" id="WP_080820629.1">
    <property type="nucleotide sequence ID" value="NZ_LT009749.1"/>
</dbReference>
<sequence>MPENELPRYQPDMFAAPEKECDVVMKGGITSGVVYPYAVLELARRYRFRSIGGTSAGAIAAAFAAAAEYSRTVRNDPDGFTRLQAHCDTIPTILDRLFQPQRRFRPLMRYLLWAQAGGWPGKVLGLLLAFPLAAIAGIVIGAGALWVLGGGWAGSVLGGLVGMLAGILGQILWLVFYRLPRDGFGFCSGLTVSDAEVPGLTEWLHASIQDIAFGSDAATAPPLTFGDLIGAEPEKPVINLKMVTTNLSMRRPHTLPTTSLMVAYDPTEWSQLFPAAVMNWLKQIATPGGPFPELKAFPEPAQLPVIIATRMSLSFPVLFKAIPAYTNDRGTLDIVQRLGGKARPVMKAKIWFSDGGISSNFPIHLFDALLPSRPTFALSLDELPKSIAGSMKRVTIPQAAGEGIGVPVHKMEKMSGFLGSILSSAKDWQDQSLATMPGQRERIARVFLNEEEGGLNLTMPPERSAKLMSYGLEVGSLFANGALDFDEHRWRRTLVAYDRLEDTVFATERLWNEGKYHDWLTGYIDEIKSYEAVTKGDREKLIARIAAFAALSQSFSPAIVNKRKKFPNPAGRLRIRNNFV</sequence>
<dbReference type="SUPFAM" id="SSF52151">
    <property type="entry name" value="FabD/lysophospholipase-like"/>
    <property type="match status" value="1"/>
</dbReference>
<reference evidence="5 6" key="1">
    <citation type="submission" date="2016-01" db="EMBL/GenBank/DDBJ databases">
        <authorList>
            <person name="Oliw E.H."/>
        </authorList>
    </citation>
    <scope>NUCLEOTIDE SEQUENCE [LARGE SCALE GENOMIC DNA]</scope>
    <source>
        <strain evidence="5 6">Zutra 3-1</strain>
    </source>
</reference>
<dbReference type="PROSITE" id="PS51635">
    <property type="entry name" value="PNPLA"/>
    <property type="match status" value="1"/>
</dbReference>
<dbReference type="GO" id="GO:0016787">
    <property type="term" value="F:hydrolase activity"/>
    <property type="evidence" value="ECO:0007669"/>
    <property type="project" value="UniProtKB-UniRule"/>
</dbReference>
<dbReference type="Pfam" id="PF01734">
    <property type="entry name" value="Patatin"/>
    <property type="match status" value="1"/>
</dbReference>
<evidence type="ECO:0000256" key="2">
    <source>
        <dbReference type="PROSITE-ProRule" id="PRU01161"/>
    </source>
</evidence>